<dbReference type="AlphaFoldDB" id="A0A392RDZ4"/>
<accession>A0A392RDZ4</accession>
<organism evidence="1 2">
    <name type="scientific">Trifolium medium</name>
    <dbReference type="NCBI Taxonomy" id="97028"/>
    <lineage>
        <taxon>Eukaryota</taxon>
        <taxon>Viridiplantae</taxon>
        <taxon>Streptophyta</taxon>
        <taxon>Embryophyta</taxon>
        <taxon>Tracheophyta</taxon>
        <taxon>Spermatophyta</taxon>
        <taxon>Magnoliopsida</taxon>
        <taxon>eudicotyledons</taxon>
        <taxon>Gunneridae</taxon>
        <taxon>Pentapetalae</taxon>
        <taxon>rosids</taxon>
        <taxon>fabids</taxon>
        <taxon>Fabales</taxon>
        <taxon>Fabaceae</taxon>
        <taxon>Papilionoideae</taxon>
        <taxon>50 kb inversion clade</taxon>
        <taxon>NPAAA clade</taxon>
        <taxon>Hologalegina</taxon>
        <taxon>IRL clade</taxon>
        <taxon>Trifolieae</taxon>
        <taxon>Trifolium</taxon>
    </lineage>
</organism>
<evidence type="ECO:0000313" key="1">
    <source>
        <dbReference type="EMBL" id="MCI34848.1"/>
    </source>
</evidence>
<comment type="caution">
    <text evidence="1">The sequence shown here is derived from an EMBL/GenBank/DDBJ whole genome shotgun (WGS) entry which is preliminary data.</text>
</comment>
<proteinExistence type="predicted"/>
<sequence length="64" mass="6838">KFSLGCHRISGRLVAEHCVTVSCLVAASPSAVPLRFRPLVLCNSDRYSSALPTAAPTVTVNLKR</sequence>
<feature type="non-terminal residue" evidence="1">
    <location>
        <position position="1"/>
    </location>
</feature>
<name>A0A392RDZ4_9FABA</name>
<protein>
    <submittedName>
        <fullName evidence="1">Uncharacterized protein</fullName>
    </submittedName>
</protein>
<keyword evidence="2" id="KW-1185">Reference proteome</keyword>
<dbReference type="Proteomes" id="UP000265520">
    <property type="component" value="Unassembled WGS sequence"/>
</dbReference>
<evidence type="ECO:0000313" key="2">
    <source>
        <dbReference type="Proteomes" id="UP000265520"/>
    </source>
</evidence>
<dbReference type="EMBL" id="LXQA010217699">
    <property type="protein sequence ID" value="MCI34848.1"/>
    <property type="molecule type" value="Genomic_DNA"/>
</dbReference>
<reference evidence="1 2" key="1">
    <citation type="journal article" date="2018" name="Front. Plant Sci.">
        <title>Red Clover (Trifolium pratense) and Zigzag Clover (T. medium) - A Picture of Genomic Similarities and Differences.</title>
        <authorList>
            <person name="Dluhosova J."/>
            <person name="Istvanek J."/>
            <person name="Nedelnik J."/>
            <person name="Repkova J."/>
        </authorList>
    </citation>
    <scope>NUCLEOTIDE SEQUENCE [LARGE SCALE GENOMIC DNA]</scope>
    <source>
        <strain evidence="2">cv. 10/8</strain>
        <tissue evidence="1">Leaf</tissue>
    </source>
</reference>